<reference evidence="3 4" key="2">
    <citation type="submission" date="2019-01" db="EMBL/GenBank/DDBJ databases">
        <title>The decoding of complex shrimp genome reveals the adaptation for benthos swimmer, frequently molting mechanism and breeding impact on genome.</title>
        <authorList>
            <person name="Sun Y."/>
            <person name="Gao Y."/>
            <person name="Yu Y."/>
        </authorList>
    </citation>
    <scope>NUCLEOTIDE SEQUENCE [LARGE SCALE GENOMIC DNA]</scope>
    <source>
        <tissue evidence="3">Muscle</tissue>
    </source>
</reference>
<dbReference type="OrthoDB" id="5772781at2759"/>
<name>A0A3R7SS17_PENVA</name>
<dbReference type="PANTHER" id="PTHR12149">
    <property type="entry name" value="FRUCTOSAMINE 3 KINASE-RELATED PROTEIN"/>
    <property type="match status" value="1"/>
</dbReference>
<dbReference type="Gene3D" id="3.90.1200.10">
    <property type="match status" value="1"/>
</dbReference>
<dbReference type="PANTHER" id="PTHR12149:SF8">
    <property type="entry name" value="PROTEIN-RIBULOSAMINE 3-KINASE"/>
    <property type="match status" value="1"/>
</dbReference>
<reference evidence="3 4" key="1">
    <citation type="submission" date="2018-04" db="EMBL/GenBank/DDBJ databases">
        <authorList>
            <person name="Zhang X."/>
            <person name="Yuan J."/>
            <person name="Li F."/>
            <person name="Xiang J."/>
        </authorList>
    </citation>
    <scope>NUCLEOTIDE SEQUENCE [LARGE SCALE GENOMIC DNA]</scope>
    <source>
        <tissue evidence="3">Muscle</tissue>
    </source>
</reference>
<evidence type="ECO:0000256" key="2">
    <source>
        <dbReference type="ARBA" id="ARBA00048655"/>
    </source>
</evidence>
<protein>
    <recommendedName>
        <fullName evidence="1">protein-ribulosamine 3-kinase</fullName>
        <ecNumber evidence="1">2.7.1.172</ecNumber>
    </recommendedName>
</protein>
<accession>A0A3R7SS17</accession>
<dbReference type="InterPro" id="IPR011009">
    <property type="entry name" value="Kinase-like_dom_sf"/>
</dbReference>
<gene>
    <name evidence="3" type="ORF">C7M84_009148</name>
</gene>
<dbReference type="GO" id="GO:0102193">
    <property type="term" value="F:protein-ribulosamine 3-kinase activity"/>
    <property type="evidence" value="ECO:0007669"/>
    <property type="project" value="UniProtKB-EC"/>
</dbReference>
<evidence type="ECO:0000313" key="4">
    <source>
        <dbReference type="Proteomes" id="UP000283509"/>
    </source>
</evidence>
<evidence type="ECO:0000256" key="1">
    <source>
        <dbReference type="ARBA" id="ARBA00011961"/>
    </source>
</evidence>
<dbReference type="EC" id="2.7.1.172" evidence="1"/>
<sequence>MSLLNDWCDDWEVFYARQLDNQFRKITRVFGNREANELWSELQLKIPSFFANVHVKPSLLHGDLYYGNTAETIDGPVMFDPGSLYGHHEFDCVISTTCGSFSSEVWKEYYERLH</sequence>
<dbReference type="AlphaFoldDB" id="A0A3R7SS17"/>
<dbReference type="Pfam" id="PF03881">
    <property type="entry name" value="Fructosamin_kin"/>
    <property type="match status" value="1"/>
</dbReference>
<keyword evidence="4" id="KW-1185">Reference proteome</keyword>
<dbReference type="EMBL" id="QCYY01002153">
    <property type="protein sequence ID" value="ROT72468.1"/>
    <property type="molecule type" value="Genomic_DNA"/>
</dbReference>
<dbReference type="SUPFAM" id="SSF56112">
    <property type="entry name" value="Protein kinase-like (PK-like)"/>
    <property type="match status" value="1"/>
</dbReference>
<dbReference type="Proteomes" id="UP000283509">
    <property type="component" value="Unassembled WGS sequence"/>
</dbReference>
<comment type="catalytic activity">
    <reaction evidence="2">
        <text>N(6)-D-ribulosyl-L-lysyl-[protein] + ATP = N(6)-(3-O-phospho-D-ribulosyl)-L-lysyl-[protein] + ADP + H(+)</text>
        <dbReference type="Rhea" id="RHEA:48432"/>
        <dbReference type="Rhea" id="RHEA-COMP:12103"/>
        <dbReference type="Rhea" id="RHEA-COMP:12104"/>
        <dbReference type="ChEBI" id="CHEBI:15378"/>
        <dbReference type="ChEBI" id="CHEBI:30616"/>
        <dbReference type="ChEBI" id="CHEBI:90418"/>
        <dbReference type="ChEBI" id="CHEBI:90420"/>
        <dbReference type="ChEBI" id="CHEBI:456216"/>
        <dbReference type="EC" id="2.7.1.172"/>
    </reaction>
    <physiologicalReaction direction="left-to-right" evidence="2">
        <dbReference type="Rhea" id="RHEA:48433"/>
    </physiologicalReaction>
</comment>
<keyword evidence="3" id="KW-0418">Kinase</keyword>
<dbReference type="InterPro" id="IPR016477">
    <property type="entry name" value="Fructo-/Ketosamine-3-kinase"/>
</dbReference>
<comment type="caution">
    <text evidence="3">The sequence shown here is derived from an EMBL/GenBank/DDBJ whole genome shotgun (WGS) entry which is preliminary data.</text>
</comment>
<evidence type="ECO:0000313" key="3">
    <source>
        <dbReference type="EMBL" id="ROT72468.1"/>
    </source>
</evidence>
<organism evidence="3 4">
    <name type="scientific">Penaeus vannamei</name>
    <name type="common">Whiteleg shrimp</name>
    <name type="synonym">Litopenaeus vannamei</name>
    <dbReference type="NCBI Taxonomy" id="6689"/>
    <lineage>
        <taxon>Eukaryota</taxon>
        <taxon>Metazoa</taxon>
        <taxon>Ecdysozoa</taxon>
        <taxon>Arthropoda</taxon>
        <taxon>Crustacea</taxon>
        <taxon>Multicrustacea</taxon>
        <taxon>Malacostraca</taxon>
        <taxon>Eumalacostraca</taxon>
        <taxon>Eucarida</taxon>
        <taxon>Decapoda</taxon>
        <taxon>Dendrobranchiata</taxon>
        <taxon>Penaeoidea</taxon>
        <taxon>Penaeidae</taxon>
        <taxon>Penaeus</taxon>
    </lineage>
</organism>
<proteinExistence type="predicted"/>
<dbReference type="GO" id="GO:0016301">
    <property type="term" value="F:kinase activity"/>
    <property type="evidence" value="ECO:0007669"/>
    <property type="project" value="UniProtKB-KW"/>
</dbReference>
<keyword evidence="3" id="KW-0808">Transferase</keyword>